<protein>
    <submittedName>
        <fullName evidence="2">Uncharacterized protein</fullName>
    </submittedName>
</protein>
<gene>
    <name evidence="2" type="ORF">AVDCRST_MAG59-2914</name>
</gene>
<evidence type="ECO:0000256" key="1">
    <source>
        <dbReference type="SAM" id="MobiDB-lite"/>
    </source>
</evidence>
<dbReference type="AlphaFoldDB" id="A0A6J4V2S0"/>
<dbReference type="EMBL" id="CADCWF010000195">
    <property type="protein sequence ID" value="CAA9565113.1"/>
    <property type="molecule type" value="Genomic_DNA"/>
</dbReference>
<reference evidence="2" key="1">
    <citation type="submission" date="2020-02" db="EMBL/GenBank/DDBJ databases">
        <authorList>
            <person name="Meier V. D."/>
        </authorList>
    </citation>
    <scope>NUCLEOTIDE SEQUENCE</scope>
    <source>
        <strain evidence="2">AVDCRST_MAG59</strain>
    </source>
</reference>
<accession>A0A6J4V2S0</accession>
<sequence>GAGSRSIIAPGRRPGSRPLLLPDCPRSGRGAGRWDAAGPGRACRGLLGSRAGPV</sequence>
<feature type="non-terminal residue" evidence="2">
    <location>
        <position position="54"/>
    </location>
</feature>
<feature type="non-terminal residue" evidence="2">
    <location>
        <position position="1"/>
    </location>
</feature>
<feature type="region of interest" description="Disordered" evidence="1">
    <location>
        <begin position="1"/>
        <end position="36"/>
    </location>
</feature>
<name>A0A6J4V2S0_9BACT</name>
<evidence type="ECO:0000313" key="2">
    <source>
        <dbReference type="EMBL" id="CAA9565113.1"/>
    </source>
</evidence>
<proteinExistence type="predicted"/>
<organism evidence="2">
    <name type="scientific">uncultured Thermomicrobiales bacterium</name>
    <dbReference type="NCBI Taxonomy" id="1645740"/>
    <lineage>
        <taxon>Bacteria</taxon>
        <taxon>Pseudomonadati</taxon>
        <taxon>Thermomicrobiota</taxon>
        <taxon>Thermomicrobia</taxon>
        <taxon>Thermomicrobiales</taxon>
        <taxon>environmental samples</taxon>
    </lineage>
</organism>